<dbReference type="Gene3D" id="2.40.50.140">
    <property type="entry name" value="Nucleic acid-binding proteins"/>
    <property type="match status" value="1"/>
</dbReference>
<gene>
    <name evidence="1" type="ORF">LAZ67_7002022</name>
</gene>
<evidence type="ECO:0000313" key="1">
    <source>
        <dbReference type="EMBL" id="UYV70156.1"/>
    </source>
</evidence>
<proteinExistence type="predicted"/>
<dbReference type="InterPro" id="IPR012340">
    <property type="entry name" value="NA-bd_OB-fold"/>
</dbReference>
<sequence>MFYTFNLEIYSGKNPEGPYNVSNSPSDVERLCEPIKGSGRNYMPRLEEYVIGTVVKKLYDIVKVDIGAPEPASLSLLNFEGATKRNLPNIQVGDLVYGRVIHASPLTEPEISCVDNLGKKAGMGQLTCDGLVFSITPEAVRIYNNHTQTEKCLQSIMTDTSDHVTITYEIVSKDNSHIDGYKSTWKFSETDANWNAFYEKFSSPELLSLVDETNQIKNSESVDGAVLKLTDIISEAAYASLKLKSTINKNKVKFKWWTNKLDKMKNDFNYIRNLFYRARGKIINEKFFKAACNKYNKAINKAKFKSWRFFLKENESTNPFGNTYKTLKASFNTTGIPLIDNAPDFARTSKMESLLNDLFLDYDISFEEELHKATRYYSPIYNNRNKNFVKAMDRNASGFAYLKQNFSSISEAKIKEGIFVGPQIRELQQDGNFQNSLNEVEAAAWNSFRNVCKNFLGSVKVENYRDIVNDLLLSYKALGCNMPLKIHFLHSHLDFFPDNLGAVSDEHGERFHQAISSMEKRYQGKWSPAMLADDCWALKRDLPQAKYRRKSTVTAFQ</sequence>
<keyword evidence="2" id="KW-1185">Reference proteome</keyword>
<dbReference type="Pfam" id="PF21262">
    <property type="entry name" value="RRP40_S1"/>
    <property type="match status" value="1"/>
</dbReference>
<name>A0ABY6KPN7_9ARAC</name>
<dbReference type="CDD" id="cd05790">
    <property type="entry name" value="S1_Rrp40"/>
    <property type="match status" value="1"/>
</dbReference>
<dbReference type="PANTHER" id="PTHR46114:SF2">
    <property type="entry name" value="CULLIN N-TERMINAL DOMAIN-CONTAINING PROTEIN"/>
    <property type="match status" value="1"/>
</dbReference>
<dbReference type="SUPFAM" id="SSF50249">
    <property type="entry name" value="Nucleic acid-binding proteins"/>
    <property type="match status" value="1"/>
</dbReference>
<protein>
    <recommendedName>
        <fullName evidence="3">DNA-directed RNA polymerase</fullName>
    </recommendedName>
</protein>
<accession>A0ABY6KPN7</accession>
<dbReference type="Proteomes" id="UP001235939">
    <property type="component" value="Chromosome 07"/>
</dbReference>
<dbReference type="InterPro" id="IPR037319">
    <property type="entry name" value="Rrp40_S1"/>
</dbReference>
<evidence type="ECO:0000313" key="2">
    <source>
        <dbReference type="Proteomes" id="UP001235939"/>
    </source>
</evidence>
<reference evidence="1 2" key="1">
    <citation type="submission" date="2022-01" db="EMBL/GenBank/DDBJ databases">
        <title>A chromosomal length assembly of Cordylochernes scorpioides.</title>
        <authorList>
            <person name="Zeh D."/>
            <person name="Zeh J."/>
        </authorList>
    </citation>
    <scope>NUCLEOTIDE SEQUENCE [LARGE SCALE GENOMIC DNA]</scope>
    <source>
        <strain evidence="1">IN4F17</strain>
        <tissue evidence="1">Whole Body</tissue>
    </source>
</reference>
<organism evidence="1 2">
    <name type="scientific">Cordylochernes scorpioides</name>
    <dbReference type="NCBI Taxonomy" id="51811"/>
    <lineage>
        <taxon>Eukaryota</taxon>
        <taxon>Metazoa</taxon>
        <taxon>Ecdysozoa</taxon>
        <taxon>Arthropoda</taxon>
        <taxon>Chelicerata</taxon>
        <taxon>Arachnida</taxon>
        <taxon>Pseudoscorpiones</taxon>
        <taxon>Cheliferoidea</taxon>
        <taxon>Chernetidae</taxon>
        <taxon>Cordylochernes</taxon>
    </lineage>
</organism>
<dbReference type="EMBL" id="CP092869">
    <property type="protein sequence ID" value="UYV70156.1"/>
    <property type="molecule type" value="Genomic_DNA"/>
</dbReference>
<evidence type="ECO:0008006" key="3">
    <source>
        <dbReference type="Google" id="ProtNLM"/>
    </source>
</evidence>
<dbReference type="PANTHER" id="PTHR46114">
    <property type="entry name" value="APPLE DOMAIN-CONTAINING PROTEIN"/>
    <property type="match status" value="1"/>
</dbReference>